<dbReference type="AlphaFoldDB" id="A0AA47NY89"/>
<feature type="compositionally biased region" description="Acidic residues" evidence="1">
    <location>
        <begin position="232"/>
        <end position="242"/>
    </location>
</feature>
<dbReference type="PANTHER" id="PTHR47027">
    <property type="entry name" value="REVERSE TRANSCRIPTASE DOMAIN-CONTAINING PROTEIN"/>
    <property type="match status" value="1"/>
</dbReference>
<accession>A0AA47NY89</accession>
<protein>
    <submittedName>
        <fullName evidence="2">Uncharacterized transposon-derived protein F52C9.6</fullName>
    </submittedName>
</protein>
<dbReference type="PANTHER" id="PTHR47027:SF30">
    <property type="entry name" value="THAP-TYPE DOMAIN-CONTAINING PROTEIN"/>
    <property type="match status" value="1"/>
</dbReference>
<feature type="region of interest" description="Disordered" evidence="1">
    <location>
        <begin position="217"/>
        <end position="244"/>
    </location>
</feature>
<keyword evidence="3" id="KW-1185">Reference proteome</keyword>
<name>A0AA47NY89_MERPO</name>
<organism evidence="2 3">
    <name type="scientific">Merluccius polli</name>
    <name type="common">Benguela hake</name>
    <name type="synonym">Merluccius cadenati</name>
    <dbReference type="NCBI Taxonomy" id="89951"/>
    <lineage>
        <taxon>Eukaryota</taxon>
        <taxon>Metazoa</taxon>
        <taxon>Chordata</taxon>
        <taxon>Craniata</taxon>
        <taxon>Vertebrata</taxon>
        <taxon>Euteleostomi</taxon>
        <taxon>Actinopterygii</taxon>
        <taxon>Neopterygii</taxon>
        <taxon>Teleostei</taxon>
        <taxon>Neoteleostei</taxon>
        <taxon>Acanthomorphata</taxon>
        <taxon>Zeiogadaria</taxon>
        <taxon>Gadariae</taxon>
        <taxon>Gadiformes</taxon>
        <taxon>Gadoidei</taxon>
        <taxon>Merlucciidae</taxon>
        <taxon>Merluccius</taxon>
    </lineage>
</organism>
<dbReference type="EMBL" id="JAOPHQ010003420">
    <property type="protein sequence ID" value="KAK0143311.1"/>
    <property type="molecule type" value="Genomic_DNA"/>
</dbReference>
<evidence type="ECO:0000256" key="1">
    <source>
        <dbReference type="SAM" id="MobiDB-lite"/>
    </source>
</evidence>
<dbReference type="Proteomes" id="UP001174136">
    <property type="component" value="Unassembled WGS sequence"/>
</dbReference>
<proteinExistence type="predicted"/>
<gene>
    <name evidence="2" type="primary">F52C9.6_41</name>
    <name evidence="2" type="ORF">N1851_018563</name>
</gene>
<reference evidence="2" key="1">
    <citation type="journal article" date="2023" name="Front. Mar. Sci.">
        <title>A new Merluccius polli reference genome to investigate the effects of global change in West African waters.</title>
        <authorList>
            <person name="Mateo J.L."/>
            <person name="Blanco-Fernandez C."/>
            <person name="Garcia-Vazquez E."/>
            <person name="Machado-Schiaffino G."/>
        </authorList>
    </citation>
    <scope>NUCLEOTIDE SEQUENCE</scope>
    <source>
        <strain evidence="2">C29</strain>
        <tissue evidence="2">Fin</tissue>
    </source>
</reference>
<evidence type="ECO:0000313" key="2">
    <source>
        <dbReference type="EMBL" id="KAK0143311.1"/>
    </source>
</evidence>
<evidence type="ECO:0000313" key="3">
    <source>
        <dbReference type="Proteomes" id="UP001174136"/>
    </source>
</evidence>
<comment type="caution">
    <text evidence="2">The sequence shown here is derived from an EMBL/GenBank/DDBJ whole genome shotgun (WGS) entry which is preliminary data.</text>
</comment>
<sequence>MQAEVQKTLVVHRQKVLRRKSERLDSSGTQADEQSKLMGYIMGYLCILTGHRSIVFTNLTNENVINCESWNHGKRFLVLVDDHKTVRSFGQAALNLNEIEYRWLEKLTHCKCCPQGQGSDYVFHTSHGKKIDKAGNFLNLAWADCGMKGTITFTKIRSSVSTQANQYLSEKERKQVAKAMCHDASTAERFYVALPDKVTGYETRRLRLKALKMAVAEPSNEDESSTPSTSSEDAEPIYDDQESVSSLSSEELRIMREKQWFEAKLSIYRSIFVPILTYGHEGWVMTERTRSRVQAAKMSFLRRVAGFSLRDRVRSSVICEELGLEPLLLCLERSQLRWFGHLVRMSTGRLPWEVFQARPVGRRPQGRPRTRWRDYISTLAWERLGIPPSELVNVAREWEVWGPLLELLHPRPDPG</sequence>